<keyword evidence="5" id="KW-0813">Transport</keyword>
<comment type="function">
    <text evidence="12">Critical regulator of endosomal recycling of numerous surface proteins, including integrins, signaling receptor and channels. Binds to NPxY sequences in the cytoplasmic tails of target cargos. Associates with retriever and CCC complexes to prevent lysosomal degradation and promote cell surface recycling of numerous cargos such as integrins ITGB1, ITGB5 and their associated alpha subunits. Also required for maintenance of normal cell surface levels of APP and LRP1. Interacts with membranes containing phosphatidylinositol 3-phosphate (PtdIns(3P)).</text>
</comment>
<evidence type="ECO:0000256" key="3">
    <source>
        <dbReference type="ARBA" id="ARBA00010883"/>
    </source>
</evidence>
<evidence type="ECO:0000313" key="17">
    <source>
        <dbReference type="RefSeq" id="XP_035825216.1"/>
    </source>
</evidence>
<gene>
    <name evidence="17" type="primary">LOC101847580</name>
</gene>
<feature type="domain" description="Ras-associating" evidence="15">
    <location>
        <begin position="114"/>
        <end position="205"/>
    </location>
</feature>
<dbReference type="InterPro" id="IPR028666">
    <property type="entry name" value="SNX17_FERM_N"/>
</dbReference>
<dbReference type="SMART" id="SM00312">
    <property type="entry name" value="PX"/>
    <property type="match status" value="1"/>
</dbReference>
<organism evidence="16 17">
    <name type="scientific">Aplysia californica</name>
    <name type="common">California sea hare</name>
    <dbReference type="NCBI Taxonomy" id="6500"/>
    <lineage>
        <taxon>Eukaryota</taxon>
        <taxon>Metazoa</taxon>
        <taxon>Spiralia</taxon>
        <taxon>Lophotrochozoa</taxon>
        <taxon>Mollusca</taxon>
        <taxon>Gastropoda</taxon>
        <taxon>Heterobranchia</taxon>
        <taxon>Euthyneura</taxon>
        <taxon>Tectipleura</taxon>
        <taxon>Aplysiida</taxon>
        <taxon>Aplysioidea</taxon>
        <taxon>Aplysiidae</taxon>
        <taxon>Aplysia</taxon>
    </lineage>
</organism>
<dbReference type="GeneID" id="101847580"/>
<evidence type="ECO:0000256" key="1">
    <source>
        <dbReference type="ARBA" id="ARBA00004180"/>
    </source>
</evidence>
<keyword evidence="9" id="KW-0446">Lipid-binding</keyword>
<dbReference type="InterPro" id="IPR001683">
    <property type="entry name" value="PX_dom"/>
</dbReference>
<evidence type="ECO:0000256" key="5">
    <source>
        <dbReference type="ARBA" id="ARBA00022448"/>
    </source>
</evidence>
<dbReference type="CDD" id="cd16121">
    <property type="entry name" value="FERM_F1_SNX17"/>
    <property type="match status" value="1"/>
</dbReference>
<dbReference type="SUPFAM" id="SSF64268">
    <property type="entry name" value="PX domain"/>
    <property type="match status" value="1"/>
</dbReference>
<dbReference type="Gene3D" id="3.30.1520.10">
    <property type="entry name" value="Phox-like domain"/>
    <property type="match status" value="1"/>
</dbReference>
<keyword evidence="7" id="KW-0967">Endosome</keyword>
<feature type="region of interest" description="Disordered" evidence="13">
    <location>
        <begin position="387"/>
        <end position="486"/>
    </location>
</feature>
<dbReference type="Pfam" id="PF21273">
    <property type="entry name" value="SNX17-27-31_F1_FERM"/>
    <property type="match status" value="1"/>
</dbReference>
<keyword evidence="16" id="KW-1185">Reference proteome</keyword>
<dbReference type="InterPro" id="IPR037836">
    <property type="entry name" value="SNX17_FERM-like_dom"/>
</dbReference>
<evidence type="ECO:0000256" key="2">
    <source>
        <dbReference type="ARBA" id="ARBA00004412"/>
    </source>
</evidence>
<evidence type="ECO:0000256" key="10">
    <source>
        <dbReference type="ARBA" id="ARBA00023136"/>
    </source>
</evidence>
<dbReference type="InterPro" id="IPR048763">
    <property type="entry name" value="SNX17-31_FERM_F1"/>
</dbReference>
<proteinExistence type="inferred from homology"/>
<name>A0ABM1VS24_APLCA</name>
<keyword evidence="8" id="KW-0653">Protein transport</keyword>
<evidence type="ECO:0000256" key="8">
    <source>
        <dbReference type="ARBA" id="ARBA00022927"/>
    </source>
</evidence>
<dbReference type="Pfam" id="PF00787">
    <property type="entry name" value="PX"/>
    <property type="match status" value="1"/>
</dbReference>
<evidence type="ECO:0000256" key="13">
    <source>
        <dbReference type="SAM" id="MobiDB-lite"/>
    </source>
</evidence>
<dbReference type="Pfam" id="PF18116">
    <property type="entry name" value="SNX17_FERM_C"/>
    <property type="match status" value="1"/>
</dbReference>
<evidence type="ECO:0000256" key="11">
    <source>
        <dbReference type="ARBA" id="ARBA00023329"/>
    </source>
</evidence>
<dbReference type="CDD" id="cd06885">
    <property type="entry name" value="PX_SNX17_31"/>
    <property type="match status" value="1"/>
</dbReference>
<evidence type="ECO:0000313" key="16">
    <source>
        <dbReference type="Proteomes" id="UP000694888"/>
    </source>
</evidence>
<dbReference type="InterPro" id="IPR000159">
    <property type="entry name" value="RA_dom"/>
</dbReference>
<dbReference type="InterPro" id="IPR036871">
    <property type="entry name" value="PX_dom_sf"/>
</dbReference>
<dbReference type="Gene3D" id="2.30.29.30">
    <property type="entry name" value="Pleckstrin-homology domain (PH domain)/Phosphotyrosine-binding domain (PTB)"/>
    <property type="match status" value="1"/>
</dbReference>
<evidence type="ECO:0000256" key="12">
    <source>
        <dbReference type="ARBA" id="ARBA00045612"/>
    </source>
</evidence>
<comment type="subcellular location">
    <subcellularLocation>
        <location evidence="1">Cytoplasmic vesicle membrane</location>
        <topology evidence="1">Peripheral membrane protein</topology>
        <orientation evidence="1">Cytoplasmic side</orientation>
    </subcellularLocation>
    <subcellularLocation>
        <location evidence="2">Early endosome</location>
    </subcellularLocation>
</comment>
<dbReference type="PANTHER" id="PTHR12431">
    <property type="entry name" value="SORTING NEXIN 17 AND 27"/>
    <property type="match status" value="1"/>
</dbReference>
<keyword evidence="10" id="KW-0472">Membrane</keyword>
<dbReference type="PANTHER" id="PTHR12431:SF14">
    <property type="entry name" value="LD15323P"/>
    <property type="match status" value="1"/>
</dbReference>
<dbReference type="Gene3D" id="3.10.20.90">
    <property type="entry name" value="Phosphatidylinositol 3-kinase Catalytic Subunit, Chain A, domain 1"/>
    <property type="match status" value="1"/>
</dbReference>
<keyword evidence="11" id="KW-0968">Cytoplasmic vesicle</keyword>
<evidence type="ECO:0000259" key="14">
    <source>
        <dbReference type="PROSITE" id="PS50195"/>
    </source>
</evidence>
<evidence type="ECO:0000256" key="7">
    <source>
        <dbReference type="ARBA" id="ARBA00022753"/>
    </source>
</evidence>
<reference evidence="17" key="1">
    <citation type="submission" date="2025-08" db="UniProtKB">
        <authorList>
            <consortium name="RefSeq"/>
        </authorList>
    </citation>
    <scope>IDENTIFICATION</scope>
</reference>
<feature type="domain" description="PX" evidence="14">
    <location>
        <begin position="1"/>
        <end position="107"/>
    </location>
</feature>
<dbReference type="Proteomes" id="UP000694888">
    <property type="component" value="Unplaced"/>
</dbReference>
<sequence>MHFSIPDTEEVKEGSTSYTIYNIYVNGVFHCKARYKQMRLFHDELKKEFGALALPEFPKKKLLALSAVEIEQRRVMLERYIQLVSQDPQMGNSSVFNTFLLTAQQESQIEEAERVSLDTFLMNGHKITISLMSTDQTEDVLEAVAQQIEIPDDFVHYFGLFLVRKEEDGDNSIVRRLQEFESPFLSLKAASKAGVHRIVLRKGYWDASYDDDLLDNKVTMNLLYVQANSDLDRQWVLATREQLAHLGNLRKKGSKREFLRLARTLKYYGYMQFKPCVTDYPQAGTRVIVASGQRELNFRVQVDGLIKEGSFKITRMRCWRITTVYPNADENSPKSSSQESQLELSFEYLMSRDHLQWISIISDQAMLMSMCLQNMVDELIMKKQGKRFKKPQDRLNVKNGGPFKQLSREHSYGVEPPSQTRHYSSDRQNPESPTGRKIHVRKLPEDQSAINRAMDSVKKLSGKGGQKPDQSIMENDAFEGIGDDDL</sequence>
<dbReference type="InterPro" id="IPR048767">
    <property type="entry name" value="SNX17-31_FERM_F2"/>
</dbReference>
<dbReference type="PROSITE" id="PS50200">
    <property type="entry name" value="RA"/>
    <property type="match status" value="1"/>
</dbReference>
<dbReference type="RefSeq" id="XP_035825216.1">
    <property type="nucleotide sequence ID" value="XM_035969323.1"/>
</dbReference>
<dbReference type="Pfam" id="PF21271">
    <property type="entry name" value="SNX17-31_F2_FERM"/>
    <property type="match status" value="1"/>
</dbReference>
<evidence type="ECO:0000256" key="6">
    <source>
        <dbReference type="ARBA" id="ARBA00022490"/>
    </source>
</evidence>
<accession>A0ABM1VS24</accession>
<evidence type="ECO:0000259" key="15">
    <source>
        <dbReference type="PROSITE" id="PS50200"/>
    </source>
</evidence>
<dbReference type="CDD" id="cd13337">
    <property type="entry name" value="FERM-like_C_SNX17"/>
    <property type="match status" value="1"/>
</dbReference>
<dbReference type="InterPro" id="IPR040842">
    <property type="entry name" value="SNX17/31_FERM"/>
</dbReference>
<dbReference type="Gene3D" id="1.20.80.60">
    <property type="match status" value="1"/>
</dbReference>
<evidence type="ECO:0000256" key="9">
    <source>
        <dbReference type="ARBA" id="ARBA00023121"/>
    </source>
</evidence>
<comment type="similarity">
    <text evidence="3">Belongs to the sorting nexin family.</text>
</comment>
<dbReference type="PROSITE" id="PS50195">
    <property type="entry name" value="PX"/>
    <property type="match status" value="1"/>
</dbReference>
<keyword evidence="6" id="KW-0963">Cytoplasm</keyword>
<protein>
    <recommendedName>
        <fullName evidence="4">Sorting nexin-17</fullName>
    </recommendedName>
</protein>
<evidence type="ECO:0000256" key="4">
    <source>
        <dbReference type="ARBA" id="ARBA00015282"/>
    </source>
</evidence>
<dbReference type="InterPro" id="IPR011993">
    <property type="entry name" value="PH-like_dom_sf"/>
</dbReference>